<dbReference type="EMBL" id="AP018227">
    <property type="protein sequence ID" value="BAY80979.1"/>
    <property type="molecule type" value="Genomic_DNA"/>
</dbReference>
<evidence type="ECO:0000313" key="9">
    <source>
        <dbReference type="Proteomes" id="UP000218418"/>
    </source>
</evidence>
<feature type="transmembrane region" description="Helical" evidence="6">
    <location>
        <begin position="283"/>
        <end position="301"/>
    </location>
</feature>
<name>A0A1Z4LIH3_9CYAN</name>
<evidence type="ECO:0000256" key="3">
    <source>
        <dbReference type="ARBA" id="ARBA00022692"/>
    </source>
</evidence>
<comment type="subcellular location">
    <subcellularLocation>
        <location evidence="1">Cell membrane</location>
        <topology evidence="1">Multi-pass membrane protein</topology>
    </subcellularLocation>
</comment>
<evidence type="ECO:0000313" key="8">
    <source>
        <dbReference type="EMBL" id="BAY80979.1"/>
    </source>
</evidence>
<keyword evidence="4 6" id="KW-1133">Transmembrane helix</keyword>
<dbReference type="PROSITE" id="PS50850">
    <property type="entry name" value="MFS"/>
    <property type="match status" value="1"/>
</dbReference>
<feature type="transmembrane region" description="Helical" evidence="6">
    <location>
        <begin position="369"/>
        <end position="387"/>
    </location>
</feature>
<feature type="domain" description="Major facilitator superfamily (MFS) profile" evidence="7">
    <location>
        <begin position="16"/>
        <end position="394"/>
    </location>
</feature>
<dbReference type="Gene3D" id="1.20.1250.20">
    <property type="entry name" value="MFS general substrate transporter like domains"/>
    <property type="match status" value="1"/>
</dbReference>
<evidence type="ECO:0000256" key="5">
    <source>
        <dbReference type="ARBA" id="ARBA00023136"/>
    </source>
</evidence>
<feature type="transmembrane region" description="Helical" evidence="6">
    <location>
        <begin position="341"/>
        <end position="363"/>
    </location>
</feature>
<sequence>MSTSLLTRETRKQIPILLVLLACGSLTTMTGSVVAPVMPEVKDQLLIDPRWSGMLVSMHCLTIFLFSPIFGILADRIGKAKVLIPSLICYAIFGTAGAFANGFTPLLISRALLGAASGGIAAASIGILSSMYEGEKRTRILGYTTSALAIASIIFPIVGGLLGKYNWRFTFAMYSLAIPAALLAYYLLPKRKRKGSSSISLGQKDKLIASLKASSTITLFTALALTSAIFYVVIIYAPLHFKEAIGADTATNGAILASRAIGAAVISAVGASKLAKRLGSAKAIGLGFVLMALTLMTIPFVEQLYFILPTAIIFGMGFGIVMPNLYDALSKSTPKEVRSSILAIGTGASNLGQFFSPIFLGPVWKNADIGVFFVGAGVALITALLSIQQGKALEKARYDN</sequence>
<evidence type="ECO:0000256" key="2">
    <source>
        <dbReference type="ARBA" id="ARBA00022475"/>
    </source>
</evidence>
<feature type="transmembrane region" description="Helical" evidence="6">
    <location>
        <begin position="82"/>
        <end position="100"/>
    </location>
</feature>
<dbReference type="PANTHER" id="PTHR43124">
    <property type="entry name" value="PURINE EFFLUX PUMP PBUE"/>
    <property type="match status" value="1"/>
</dbReference>
<evidence type="ECO:0000256" key="4">
    <source>
        <dbReference type="ARBA" id="ARBA00022989"/>
    </source>
</evidence>
<dbReference type="AlphaFoldDB" id="A0A1Z4LIH3"/>
<feature type="transmembrane region" description="Helical" evidence="6">
    <location>
        <begin position="249"/>
        <end position="271"/>
    </location>
</feature>
<dbReference type="SUPFAM" id="SSF103473">
    <property type="entry name" value="MFS general substrate transporter"/>
    <property type="match status" value="1"/>
</dbReference>
<feature type="transmembrane region" description="Helical" evidence="6">
    <location>
        <begin position="140"/>
        <end position="163"/>
    </location>
</feature>
<dbReference type="InterPro" id="IPR020846">
    <property type="entry name" value="MFS_dom"/>
</dbReference>
<dbReference type="CDD" id="cd17473">
    <property type="entry name" value="MFS_arabinose_efflux_permease_like"/>
    <property type="match status" value="1"/>
</dbReference>
<dbReference type="Proteomes" id="UP000218418">
    <property type="component" value="Chromosome"/>
</dbReference>
<evidence type="ECO:0000256" key="1">
    <source>
        <dbReference type="ARBA" id="ARBA00004651"/>
    </source>
</evidence>
<feature type="transmembrane region" description="Helical" evidence="6">
    <location>
        <begin position="169"/>
        <end position="188"/>
    </location>
</feature>
<reference evidence="8 9" key="1">
    <citation type="submission" date="2017-06" db="EMBL/GenBank/DDBJ databases">
        <title>Genome sequencing of cyanobaciteial culture collection at National Institute for Environmental Studies (NIES).</title>
        <authorList>
            <person name="Hirose Y."/>
            <person name="Shimura Y."/>
            <person name="Fujisawa T."/>
            <person name="Nakamura Y."/>
            <person name="Kawachi M."/>
        </authorList>
    </citation>
    <scope>NUCLEOTIDE SEQUENCE [LARGE SCALE GENOMIC DNA]</scope>
    <source>
        <strain evidence="8 9">NIES-267</strain>
    </source>
</reference>
<evidence type="ECO:0000256" key="6">
    <source>
        <dbReference type="SAM" id="Phobius"/>
    </source>
</evidence>
<feature type="transmembrane region" description="Helical" evidence="6">
    <location>
        <begin position="307"/>
        <end position="329"/>
    </location>
</feature>
<dbReference type="InterPro" id="IPR011701">
    <property type="entry name" value="MFS"/>
</dbReference>
<feature type="transmembrane region" description="Helical" evidence="6">
    <location>
        <begin position="106"/>
        <end position="128"/>
    </location>
</feature>
<dbReference type="PANTHER" id="PTHR43124:SF3">
    <property type="entry name" value="CHLORAMPHENICOL EFFLUX PUMP RV0191"/>
    <property type="match status" value="1"/>
</dbReference>
<dbReference type="OrthoDB" id="9793283at2"/>
<feature type="transmembrane region" description="Helical" evidence="6">
    <location>
        <begin position="209"/>
        <end position="237"/>
    </location>
</feature>
<dbReference type="GO" id="GO:0022857">
    <property type="term" value="F:transmembrane transporter activity"/>
    <property type="evidence" value="ECO:0007669"/>
    <property type="project" value="InterPro"/>
</dbReference>
<keyword evidence="3 6" id="KW-0812">Transmembrane</keyword>
<keyword evidence="9" id="KW-1185">Reference proteome</keyword>
<gene>
    <name evidence="8" type="ORF">NIES267_04440</name>
</gene>
<organism evidence="8 9">
    <name type="scientific">Calothrix parasitica NIES-267</name>
    <dbReference type="NCBI Taxonomy" id="1973488"/>
    <lineage>
        <taxon>Bacteria</taxon>
        <taxon>Bacillati</taxon>
        <taxon>Cyanobacteriota</taxon>
        <taxon>Cyanophyceae</taxon>
        <taxon>Nostocales</taxon>
        <taxon>Calotrichaceae</taxon>
        <taxon>Calothrix</taxon>
    </lineage>
</organism>
<dbReference type="Pfam" id="PF07690">
    <property type="entry name" value="MFS_1"/>
    <property type="match status" value="1"/>
</dbReference>
<proteinExistence type="predicted"/>
<evidence type="ECO:0000259" key="7">
    <source>
        <dbReference type="PROSITE" id="PS50850"/>
    </source>
</evidence>
<accession>A0A1Z4LIH3</accession>
<dbReference type="InterPro" id="IPR036259">
    <property type="entry name" value="MFS_trans_sf"/>
</dbReference>
<dbReference type="InterPro" id="IPR050189">
    <property type="entry name" value="MFS_Efflux_Transporters"/>
</dbReference>
<keyword evidence="5 6" id="KW-0472">Membrane</keyword>
<feature type="transmembrane region" description="Helical" evidence="6">
    <location>
        <begin position="55"/>
        <end position="75"/>
    </location>
</feature>
<keyword evidence="2" id="KW-1003">Cell membrane</keyword>
<protein>
    <submittedName>
        <fullName evidence="8">Major facilitator superfamily MFS_1</fullName>
    </submittedName>
</protein>
<dbReference type="GO" id="GO:0005886">
    <property type="term" value="C:plasma membrane"/>
    <property type="evidence" value="ECO:0007669"/>
    <property type="project" value="UniProtKB-SubCell"/>
</dbReference>